<keyword evidence="17" id="KW-0548">Nucleotidyltransferase</keyword>
<gene>
    <name evidence="17" type="ORF">DV711_08650</name>
</gene>
<keyword evidence="18" id="KW-1185">Reference proteome</keyword>
<comment type="pathway">
    <text evidence="5 14">Cofactor biosynthesis; adenosylcobalamin biosynthesis; adenosylcobalamin from cob(II)yrinate a,c-diamide: step 6/7.</text>
</comment>
<name>A0A369WPU9_9GAMM</name>
<feature type="active site" description="GMP-histidine intermediate" evidence="15">
    <location>
        <position position="48"/>
    </location>
</feature>
<dbReference type="NCBIfam" id="NF004469">
    <property type="entry name" value="PRK05800.1"/>
    <property type="match status" value="1"/>
</dbReference>
<evidence type="ECO:0000256" key="3">
    <source>
        <dbReference type="ARBA" id="ARBA00001522"/>
    </source>
</evidence>
<dbReference type="PANTHER" id="PTHR34848">
    <property type="match status" value="1"/>
</dbReference>
<evidence type="ECO:0000256" key="5">
    <source>
        <dbReference type="ARBA" id="ARBA00004692"/>
    </source>
</evidence>
<dbReference type="GO" id="GO:0043752">
    <property type="term" value="F:adenosylcobinamide kinase activity"/>
    <property type="evidence" value="ECO:0007669"/>
    <property type="project" value="UniProtKB-EC"/>
</dbReference>
<evidence type="ECO:0000256" key="16">
    <source>
        <dbReference type="PIRSR" id="PIRSR006135-2"/>
    </source>
</evidence>
<evidence type="ECO:0000256" key="15">
    <source>
        <dbReference type="PIRSR" id="PIRSR006135-1"/>
    </source>
</evidence>
<organism evidence="17 18">
    <name type="scientific">Motiliproteus coralliicola</name>
    <dbReference type="NCBI Taxonomy" id="2283196"/>
    <lineage>
        <taxon>Bacteria</taxon>
        <taxon>Pseudomonadati</taxon>
        <taxon>Pseudomonadota</taxon>
        <taxon>Gammaproteobacteria</taxon>
        <taxon>Oceanospirillales</taxon>
        <taxon>Oceanospirillaceae</taxon>
        <taxon>Motiliproteus</taxon>
    </lineage>
</organism>
<keyword evidence="13 14" id="KW-0342">GTP-binding</keyword>
<comment type="caution">
    <text evidence="17">The sequence shown here is derived from an EMBL/GenBank/DDBJ whole genome shotgun (WGS) entry which is preliminary data.</text>
</comment>
<keyword evidence="11 14" id="KW-0418">Kinase</keyword>
<evidence type="ECO:0000313" key="17">
    <source>
        <dbReference type="EMBL" id="RDE22644.1"/>
    </source>
</evidence>
<evidence type="ECO:0000256" key="1">
    <source>
        <dbReference type="ARBA" id="ARBA00000312"/>
    </source>
</evidence>
<feature type="binding site" evidence="16">
    <location>
        <begin position="7"/>
        <end position="14"/>
    </location>
    <ligand>
        <name>GTP</name>
        <dbReference type="ChEBI" id="CHEBI:37565"/>
    </ligand>
</feature>
<evidence type="ECO:0000256" key="13">
    <source>
        <dbReference type="ARBA" id="ARBA00023134"/>
    </source>
</evidence>
<dbReference type="UniPathway" id="UPA00148">
    <property type="reaction ID" value="UER00236"/>
</dbReference>
<protein>
    <recommendedName>
        <fullName evidence="14">Bifunctional adenosylcobalamin biosynthesis protein</fullName>
        <ecNumber evidence="14">2.7.1.156</ecNumber>
        <ecNumber evidence="14">2.7.7.62</ecNumber>
    </recommendedName>
</protein>
<evidence type="ECO:0000313" key="18">
    <source>
        <dbReference type="Proteomes" id="UP000253769"/>
    </source>
</evidence>
<keyword evidence="8 14" id="KW-0169">Cobalamin biosynthesis</keyword>
<evidence type="ECO:0000256" key="6">
    <source>
        <dbReference type="ARBA" id="ARBA00005159"/>
    </source>
</evidence>
<comment type="catalytic activity">
    <reaction evidence="1 14">
        <text>adenosylcob(III)inamide + ATP = adenosylcob(III)inamide phosphate + ADP + H(+)</text>
        <dbReference type="Rhea" id="RHEA:15769"/>
        <dbReference type="ChEBI" id="CHEBI:2480"/>
        <dbReference type="ChEBI" id="CHEBI:15378"/>
        <dbReference type="ChEBI" id="CHEBI:30616"/>
        <dbReference type="ChEBI" id="CHEBI:58502"/>
        <dbReference type="ChEBI" id="CHEBI:456216"/>
        <dbReference type="EC" id="2.7.1.156"/>
    </reaction>
</comment>
<evidence type="ECO:0000256" key="12">
    <source>
        <dbReference type="ARBA" id="ARBA00022840"/>
    </source>
</evidence>
<comment type="pathway">
    <text evidence="6 14">Cofactor biosynthesis; adenosylcobalamin biosynthesis; adenosylcobalamin from cob(II)yrinate a,c-diamide: step 5/7.</text>
</comment>
<dbReference type="PANTHER" id="PTHR34848:SF1">
    <property type="entry name" value="BIFUNCTIONAL ADENOSYLCOBALAMIN BIOSYNTHESIS PROTEIN COBU"/>
    <property type="match status" value="1"/>
</dbReference>
<feature type="binding site" evidence="16">
    <location>
        <begin position="49"/>
        <end position="52"/>
    </location>
    <ligand>
        <name>GTP</name>
        <dbReference type="ChEBI" id="CHEBI:37565"/>
    </ligand>
</feature>
<dbReference type="PIRSF" id="PIRSF006135">
    <property type="entry name" value="CobU"/>
    <property type="match status" value="1"/>
</dbReference>
<accession>A0A369WPU9</accession>
<comment type="catalytic activity">
    <reaction evidence="2 14">
        <text>adenosylcob(III)inamide phosphate + GTP + H(+) = adenosylcob(III)inamide-GDP + diphosphate</text>
        <dbReference type="Rhea" id="RHEA:22712"/>
        <dbReference type="ChEBI" id="CHEBI:15378"/>
        <dbReference type="ChEBI" id="CHEBI:33019"/>
        <dbReference type="ChEBI" id="CHEBI:37565"/>
        <dbReference type="ChEBI" id="CHEBI:58502"/>
        <dbReference type="ChEBI" id="CHEBI:60487"/>
        <dbReference type="EC" id="2.7.7.62"/>
    </reaction>
</comment>
<feature type="binding site" evidence="16">
    <location>
        <position position="60"/>
    </location>
    <ligand>
        <name>GTP</name>
        <dbReference type="ChEBI" id="CHEBI:37565"/>
    </ligand>
</feature>
<dbReference type="Proteomes" id="UP000253769">
    <property type="component" value="Unassembled WGS sequence"/>
</dbReference>
<dbReference type="Pfam" id="PF02283">
    <property type="entry name" value="CobU"/>
    <property type="match status" value="1"/>
</dbReference>
<keyword evidence="10 14" id="KW-0547">Nucleotide-binding</keyword>
<dbReference type="GO" id="GO:0005525">
    <property type="term" value="F:GTP binding"/>
    <property type="evidence" value="ECO:0007669"/>
    <property type="project" value="UniProtKB-UniRule"/>
</dbReference>
<dbReference type="EC" id="2.7.7.62" evidence="14"/>
<dbReference type="InterPro" id="IPR027417">
    <property type="entry name" value="P-loop_NTPase"/>
</dbReference>
<evidence type="ECO:0000256" key="7">
    <source>
        <dbReference type="ARBA" id="ARBA00007490"/>
    </source>
</evidence>
<evidence type="ECO:0000256" key="2">
    <source>
        <dbReference type="ARBA" id="ARBA00000711"/>
    </source>
</evidence>
<keyword evidence="12 14" id="KW-0067">ATP-binding</keyword>
<sequence length="179" mass="19557">MKQLILGGARSGKSQLAERLAMQSGREVVYIATATVGDAEMESRIGLHRERRPEHWGLVEEPVALAQCLQQQAGELKLLLVDCLTLWLSNLICLEQHGVLRREVDALLQTLPQLPGEVILVSNEVGMGITPMGELSRHFQDELGLLHQRLAAQSDRVVLTVAGLPHVLKPAGTVLALDP</sequence>
<dbReference type="GO" id="GO:0009236">
    <property type="term" value="P:cobalamin biosynthetic process"/>
    <property type="evidence" value="ECO:0007669"/>
    <property type="project" value="UniProtKB-UniRule"/>
</dbReference>
<dbReference type="SUPFAM" id="SSF52540">
    <property type="entry name" value="P-loop containing nucleoside triphosphate hydrolases"/>
    <property type="match status" value="1"/>
</dbReference>
<evidence type="ECO:0000256" key="11">
    <source>
        <dbReference type="ARBA" id="ARBA00022777"/>
    </source>
</evidence>
<comment type="catalytic activity">
    <reaction evidence="3">
        <text>adenosylcob(III)inamide + GTP = adenosylcob(III)inamide phosphate + GDP + H(+)</text>
        <dbReference type="Rhea" id="RHEA:15765"/>
        <dbReference type="ChEBI" id="CHEBI:2480"/>
        <dbReference type="ChEBI" id="CHEBI:15378"/>
        <dbReference type="ChEBI" id="CHEBI:37565"/>
        <dbReference type="ChEBI" id="CHEBI:58189"/>
        <dbReference type="ChEBI" id="CHEBI:58502"/>
        <dbReference type="EC" id="2.7.1.156"/>
    </reaction>
</comment>
<evidence type="ECO:0000256" key="9">
    <source>
        <dbReference type="ARBA" id="ARBA00022679"/>
    </source>
</evidence>
<dbReference type="InterPro" id="IPR003203">
    <property type="entry name" value="CobU/CobP"/>
</dbReference>
<feature type="binding site" evidence="16">
    <location>
        <begin position="32"/>
        <end position="34"/>
    </location>
    <ligand>
        <name>GTP</name>
        <dbReference type="ChEBI" id="CHEBI:37565"/>
    </ligand>
</feature>
<dbReference type="OrthoDB" id="9788370at2"/>
<dbReference type="Gene3D" id="3.40.50.300">
    <property type="entry name" value="P-loop containing nucleotide triphosphate hydrolases"/>
    <property type="match status" value="1"/>
</dbReference>
<reference evidence="17 18" key="1">
    <citation type="submission" date="2018-07" db="EMBL/GenBank/DDBJ databases">
        <title>Motiliproteus coralliicola sp. nov., a bacterium isolated from Coral.</title>
        <authorList>
            <person name="Wang G."/>
        </authorList>
    </citation>
    <scope>NUCLEOTIDE SEQUENCE [LARGE SCALE GENOMIC DNA]</scope>
    <source>
        <strain evidence="17 18">C34</strain>
    </source>
</reference>
<dbReference type="EMBL" id="QQOH01000002">
    <property type="protein sequence ID" value="RDE22644.1"/>
    <property type="molecule type" value="Genomic_DNA"/>
</dbReference>
<evidence type="ECO:0000256" key="4">
    <source>
        <dbReference type="ARBA" id="ARBA00003889"/>
    </source>
</evidence>
<evidence type="ECO:0000256" key="14">
    <source>
        <dbReference type="PIRNR" id="PIRNR006135"/>
    </source>
</evidence>
<dbReference type="EC" id="2.7.1.156" evidence="14"/>
<comment type="function">
    <text evidence="4 14">Catalyzes ATP-dependent phosphorylation of adenosylcobinamide and addition of GMP to adenosylcobinamide phosphate.</text>
</comment>
<dbReference type="RefSeq" id="WP_114695277.1">
    <property type="nucleotide sequence ID" value="NZ_QQOH01000002.1"/>
</dbReference>
<comment type="similarity">
    <text evidence="7 14">Belongs to the CobU/CobP family.</text>
</comment>
<dbReference type="GO" id="GO:0008820">
    <property type="term" value="F:cobinamide phosphate guanylyltransferase activity"/>
    <property type="evidence" value="ECO:0007669"/>
    <property type="project" value="UniProtKB-UniRule"/>
</dbReference>
<evidence type="ECO:0000256" key="10">
    <source>
        <dbReference type="ARBA" id="ARBA00022741"/>
    </source>
</evidence>
<dbReference type="GO" id="GO:0005524">
    <property type="term" value="F:ATP binding"/>
    <property type="evidence" value="ECO:0007669"/>
    <property type="project" value="UniProtKB-UniRule"/>
</dbReference>
<dbReference type="AlphaFoldDB" id="A0A369WPU9"/>
<keyword evidence="9 14" id="KW-0808">Transferase</keyword>
<dbReference type="CDD" id="cd00544">
    <property type="entry name" value="CobU"/>
    <property type="match status" value="1"/>
</dbReference>
<evidence type="ECO:0000256" key="8">
    <source>
        <dbReference type="ARBA" id="ARBA00022573"/>
    </source>
</evidence>
<feature type="binding site" evidence="16">
    <location>
        <position position="82"/>
    </location>
    <ligand>
        <name>GTP</name>
        <dbReference type="ChEBI" id="CHEBI:37565"/>
    </ligand>
</feature>
<proteinExistence type="inferred from homology"/>